<proteinExistence type="inferred from homology"/>
<organism evidence="5 6">
    <name type="scientific">Littorina saxatilis</name>
    <dbReference type="NCBI Taxonomy" id="31220"/>
    <lineage>
        <taxon>Eukaryota</taxon>
        <taxon>Metazoa</taxon>
        <taxon>Spiralia</taxon>
        <taxon>Lophotrochozoa</taxon>
        <taxon>Mollusca</taxon>
        <taxon>Gastropoda</taxon>
        <taxon>Caenogastropoda</taxon>
        <taxon>Littorinimorpha</taxon>
        <taxon>Littorinoidea</taxon>
        <taxon>Littorinidae</taxon>
        <taxon>Littorina</taxon>
    </lineage>
</organism>
<feature type="transmembrane region" description="Helical" evidence="3">
    <location>
        <begin position="178"/>
        <end position="197"/>
    </location>
</feature>
<feature type="transmembrane region" description="Helical" evidence="3">
    <location>
        <begin position="113"/>
        <end position="135"/>
    </location>
</feature>
<reference evidence="5 6" key="1">
    <citation type="submission" date="2024-02" db="EMBL/GenBank/DDBJ databases">
        <title>Chromosome-scale genome assembly of the rough periwinkle Littorina saxatilis.</title>
        <authorList>
            <person name="De Jode A."/>
            <person name="Faria R."/>
            <person name="Formenti G."/>
            <person name="Sims Y."/>
            <person name="Smith T.P."/>
            <person name="Tracey A."/>
            <person name="Wood J.M.D."/>
            <person name="Zagrodzka Z.B."/>
            <person name="Johannesson K."/>
            <person name="Butlin R.K."/>
            <person name="Leder E.H."/>
        </authorList>
    </citation>
    <scope>NUCLEOTIDE SEQUENCE [LARGE SCALE GENOMIC DNA]</scope>
    <source>
        <strain evidence="5">Snail1</strain>
        <tissue evidence="5">Muscle</tissue>
    </source>
</reference>
<dbReference type="GO" id="GO:0005741">
    <property type="term" value="C:mitochondrial outer membrane"/>
    <property type="evidence" value="ECO:0007669"/>
    <property type="project" value="TreeGrafter"/>
</dbReference>
<feature type="domain" description="Bcl-2 Bcl-2 homology region 1-3" evidence="4">
    <location>
        <begin position="77"/>
        <end position="167"/>
    </location>
</feature>
<dbReference type="SMART" id="SM00337">
    <property type="entry name" value="BCL"/>
    <property type="match status" value="1"/>
</dbReference>
<dbReference type="InterPro" id="IPR002475">
    <property type="entry name" value="Bcl2-like"/>
</dbReference>
<dbReference type="GO" id="GO:0042981">
    <property type="term" value="P:regulation of apoptotic process"/>
    <property type="evidence" value="ECO:0007669"/>
    <property type="project" value="InterPro"/>
</dbReference>
<accession>A0AAN9G8C1</accession>
<dbReference type="Proteomes" id="UP001374579">
    <property type="component" value="Unassembled WGS sequence"/>
</dbReference>
<evidence type="ECO:0000259" key="4">
    <source>
        <dbReference type="SMART" id="SM00337"/>
    </source>
</evidence>
<dbReference type="GO" id="GO:0097192">
    <property type="term" value="P:extrinsic apoptotic signaling pathway in absence of ligand"/>
    <property type="evidence" value="ECO:0007669"/>
    <property type="project" value="TreeGrafter"/>
</dbReference>
<keyword evidence="6" id="KW-1185">Reference proteome</keyword>
<dbReference type="InterPro" id="IPR046371">
    <property type="entry name" value="Bcl-2_BH1-3"/>
</dbReference>
<keyword evidence="3" id="KW-1133">Transmembrane helix</keyword>
<evidence type="ECO:0000313" key="5">
    <source>
        <dbReference type="EMBL" id="KAK7099046.1"/>
    </source>
</evidence>
<evidence type="ECO:0000313" key="6">
    <source>
        <dbReference type="Proteomes" id="UP001374579"/>
    </source>
</evidence>
<protein>
    <recommendedName>
        <fullName evidence="4">Bcl-2 Bcl-2 homology region 1-3 domain-containing protein</fullName>
    </recommendedName>
</protein>
<evidence type="ECO:0000256" key="2">
    <source>
        <dbReference type="ARBA" id="ARBA00022703"/>
    </source>
</evidence>
<dbReference type="SUPFAM" id="SSF56854">
    <property type="entry name" value="Bcl-2 inhibitors of programmed cell death"/>
    <property type="match status" value="1"/>
</dbReference>
<comment type="caution">
    <text evidence="5">The sequence shown here is derived from an EMBL/GenBank/DDBJ whole genome shotgun (WGS) entry which is preliminary data.</text>
</comment>
<gene>
    <name evidence="5" type="ORF">V1264_003242</name>
</gene>
<comment type="similarity">
    <text evidence="1">Belongs to the Bcl-2 family.</text>
</comment>
<dbReference type="GO" id="GO:0051400">
    <property type="term" value="F:BH domain binding"/>
    <property type="evidence" value="ECO:0007669"/>
    <property type="project" value="TreeGrafter"/>
</dbReference>
<dbReference type="GO" id="GO:0008630">
    <property type="term" value="P:intrinsic apoptotic signaling pathway in response to DNA damage"/>
    <property type="evidence" value="ECO:0007669"/>
    <property type="project" value="TreeGrafter"/>
</dbReference>
<dbReference type="InterPro" id="IPR036834">
    <property type="entry name" value="Bcl-2-like_sf"/>
</dbReference>
<name>A0AAN9G8C1_9CAEN</name>
<dbReference type="PROSITE" id="PS50062">
    <property type="entry name" value="BCL2_FAMILY"/>
    <property type="match status" value="1"/>
</dbReference>
<evidence type="ECO:0000256" key="3">
    <source>
        <dbReference type="SAM" id="Phobius"/>
    </source>
</evidence>
<evidence type="ECO:0000256" key="1">
    <source>
        <dbReference type="ARBA" id="ARBA00009458"/>
    </source>
</evidence>
<keyword evidence="2" id="KW-0053">Apoptosis</keyword>
<dbReference type="PANTHER" id="PTHR11256:SF56">
    <property type="entry name" value="BCL-2 BCL-2 HOMOLOGY REGION 1-3 DOMAIN-CONTAINING PROTEIN"/>
    <property type="match status" value="1"/>
</dbReference>
<dbReference type="EMBL" id="JBAMIC010000012">
    <property type="protein sequence ID" value="KAK7099046.1"/>
    <property type="molecule type" value="Genomic_DNA"/>
</dbReference>
<keyword evidence="3" id="KW-0812">Transmembrane</keyword>
<dbReference type="PRINTS" id="PR01862">
    <property type="entry name" value="BCL2FAMILY"/>
</dbReference>
<dbReference type="PANTHER" id="PTHR11256">
    <property type="entry name" value="BCL-2 RELATED"/>
    <property type="match status" value="1"/>
</dbReference>
<dbReference type="Gene3D" id="1.10.437.10">
    <property type="entry name" value="Blc2-like"/>
    <property type="match status" value="1"/>
</dbReference>
<dbReference type="CDD" id="cd06845">
    <property type="entry name" value="Bcl-2_like"/>
    <property type="match status" value="1"/>
</dbReference>
<keyword evidence="3" id="KW-0472">Membrane</keyword>
<dbReference type="AlphaFoldDB" id="A0AAN9G8C1"/>
<dbReference type="Pfam" id="PF00452">
    <property type="entry name" value="Bcl-2"/>
    <property type="match status" value="1"/>
</dbReference>
<dbReference type="InterPro" id="IPR026298">
    <property type="entry name" value="Bcl-2_fam"/>
</dbReference>
<sequence length="200" mass="22589">MASTVVEVIPVIPGFEDDSDESAPNLTARAVAEDEARPMLQSYIFEELERDGVTDPEILSQLRAPRRKLEAELAKSLRLAGDRLSRDPHFQRVVSQVPDGCTKQMFIDVAAELFEDGVFNFGRIAALFFFALLVIKKNLGHLGVFVDWTIDFFRERVAPWIVGRGGWDRHGSSWKWKAFQYGMTGVTVVVVSVAIYVRRQ</sequence>
<dbReference type="GO" id="GO:0001836">
    <property type="term" value="P:release of cytochrome c from mitochondria"/>
    <property type="evidence" value="ECO:0007669"/>
    <property type="project" value="TreeGrafter"/>
</dbReference>